<dbReference type="RefSeq" id="WP_407347363.1">
    <property type="nucleotide sequence ID" value="NZ_CP136864.1"/>
</dbReference>
<organism evidence="3 4">
    <name type="scientific">Congregibacter variabilis</name>
    <dbReference type="NCBI Taxonomy" id="3081200"/>
    <lineage>
        <taxon>Bacteria</taxon>
        <taxon>Pseudomonadati</taxon>
        <taxon>Pseudomonadota</taxon>
        <taxon>Gammaproteobacteria</taxon>
        <taxon>Cellvibrionales</taxon>
        <taxon>Halieaceae</taxon>
        <taxon>Congregibacter</taxon>
    </lineage>
</organism>
<gene>
    <name evidence="3" type="ORF">R0135_13350</name>
</gene>
<dbReference type="InterPro" id="IPR032466">
    <property type="entry name" value="Metal_Hydrolase"/>
</dbReference>
<evidence type="ECO:0000256" key="1">
    <source>
        <dbReference type="ARBA" id="ARBA00023239"/>
    </source>
</evidence>
<feature type="domain" description="Amidohydrolase-related" evidence="2">
    <location>
        <begin position="207"/>
        <end position="404"/>
    </location>
</feature>
<dbReference type="CDD" id="cd01292">
    <property type="entry name" value="metallo-dependent_hydrolases"/>
    <property type="match status" value="1"/>
</dbReference>
<evidence type="ECO:0000313" key="4">
    <source>
        <dbReference type="Proteomes" id="UP001626537"/>
    </source>
</evidence>
<dbReference type="Proteomes" id="UP001626537">
    <property type="component" value="Chromosome"/>
</dbReference>
<sequence>MNAGLSRRQVLRIAAGGIAAVSTSGCSEEPAPGRYTQADIDQLAKQQLDEAVRKGKGPYGEQRYAGYRGLASLPWFELNDAGNLICVDDSLPGIVDVHAHLGMSILFKPELDLQASTPRVRHLLDCDGTAPPSELDLDIYINGNFSPEALSKNERVLTTQGLWGNEVIRSHTIPNLIAEMDCMRVQHSLVLPIKLGLPFGDDLTEQWRAAISSADISDRLMAGCSVHPQDPDRVEQLHQYAATGARVVKLHPTVQRFYPDDPSMMPLYEEAQRLGMVIFFHGGRAGIEPESSQRYAVPRHYAKVLRDFPRLQVILGHAGARDSAGMLELALAHQNAWLGIHGQGVTSLDTIIARTGGERLLFGTDWPWYHLGATLAKVLICTDSPQRMAIRSAILRDNAMALLPDLAS</sequence>
<accession>A0ABZ0I0U6</accession>
<reference evidence="3 4" key="1">
    <citation type="submission" date="2023-10" db="EMBL/GenBank/DDBJ databases">
        <title>Two novel species belonging to the OM43/NOR5 clade.</title>
        <authorList>
            <person name="Park M."/>
        </authorList>
    </citation>
    <scope>NUCLEOTIDE SEQUENCE [LARGE SCALE GENOMIC DNA]</scope>
    <source>
        <strain evidence="3 4">IMCC43200</strain>
    </source>
</reference>
<keyword evidence="1" id="KW-0456">Lyase</keyword>
<dbReference type="PANTHER" id="PTHR21240:SF28">
    <property type="entry name" value="ISO-OROTATE DECARBOXYLASE (EUROFUNG)"/>
    <property type="match status" value="1"/>
</dbReference>
<dbReference type="InterPro" id="IPR006311">
    <property type="entry name" value="TAT_signal"/>
</dbReference>
<dbReference type="Gene3D" id="3.20.20.140">
    <property type="entry name" value="Metal-dependent hydrolases"/>
    <property type="match status" value="1"/>
</dbReference>
<name>A0ABZ0I0U6_9GAMM</name>
<dbReference type="SUPFAM" id="SSF51556">
    <property type="entry name" value="Metallo-dependent hydrolases"/>
    <property type="match status" value="1"/>
</dbReference>
<dbReference type="InterPro" id="IPR032465">
    <property type="entry name" value="ACMSD"/>
</dbReference>
<dbReference type="PROSITE" id="PS51318">
    <property type="entry name" value="TAT"/>
    <property type="match status" value="1"/>
</dbReference>
<dbReference type="Pfam" id="PF04909">
    <property type="entry name" value="Amidohydro_2"/>
    <property type="match status" value="1"/>
</dbReference>
<evidence type="ECO:0000313" key="3">
    <source>
        <dbReference type="EMBL" id="WOJ92765.1"/>
    </source>
</evidence>
<proteinExistence type="predicted"/>
<dbReference type="EMBL" id="CP136864">
    <property type="protein sequence ID" value="WOJ92765.1"/>
    <property type="molecule type" value="Genomic_DNA"/>
</dbReference>
<dbReference type="PANTHER" id="PTHR21240">
    <property type="entry name" value="2-AMINO-3-CARBOXYLMUCONATE-6-SEMIALDEHYDE DECARBOXYLASE"/>
    <property type="match status" value="1"/>
</dbReference>
<protein>
    <submittedName>
        <fullName evidence="3">Amidohydrolase family protein</fullName>
    </submittedName>
</protein>
<dbReference type="InterPro" id="IPR006680">
    <property type="entry name" value="Amidohydro-rel"/>
</dbReference>
<keyword evidence="4" id="KW-1185">Reference proteome</keyword>
<evidence type="ECO:0000259" key="2">
    <source>
        <dbReference type="Pfam" id="PF04909"/>
    </source>
</evidence>
<dbReference type="PROSITE" id="PS51257">
    <property type="entry name" value="PROKAR_LIPOPROTEIN"/>
    <property type="match status" value="1"/>
</dbReference>